<evidence type="ECO:0000259" key="3">
    <source>
        <dbReference type="PROSITE" id="PS50279"/>
    </source>
</evidence>
<dbReference type="GO" id="GO:0005615">
    <property type="term" value="C:extracellular space"/>
    <property type="evidence" value="ECO:0007669"/>
    <property type="project" value="TreeGrafter"/>
</dbReference>
<evidence type="ECO:0000313" key="5">
    <source>
        <dbReference type="Proteomes" id="UP000694388"/>
    </source>
</evidence>
<accession>A0A8C4Q2T8</accession>
<dbReference type="CDD" id="cd00109">
    <property type="entry name" value="Kunitz-type"/>
    <property type="match status" value="2"/>
</dbReference>
<dbReference type="PROSITE" id="PS50279">
    <property type="entry name" value="BPTI_KUNITZ_2"/>
    <property type="match status" value="2"/>
</dbReference>
<keyword evidence="1" id="KW-1015">Disulfide bond</keyword>
<feature type="signal peptide" evidence="2">
    <location>
        <begin position="1"/>
        <end position="20"/>
    </location>
</feature>
<dbReference type="Proteomes" id="UP000694388">
    <property type="component" value="Unplaced"/>
</dbReference>
<sequence length="204" mass="23037">LSLPLSLSLSLPLVLGLVGAGPPLGASLFFLTGPCRASFIRFYYNPKLGICTQFTYGGCQPNGNNFQTIKDCQDFCVEQLEVYGEETTSRPRAFEWHKRFKEGREEPVEVGSCRALMYRWYFNPETRNCSLFIYGGCHGNKNNFVSRESCHAVCSPSDHGTIDEVRCCDHLMPARWLPQILYLQCTSISDCGSCFLKLCNHHLQ</sequence>
<organism evidence="4 5">
    <name type="scientific">Eptatretus burgeri</name>
    <name type="common">Inshore hagfish</name>
    <dbReference type="NCBI Taxonomy" id="7764"/>
    <lineage>
        <taxon>Eukaryota</taxon>
        <taxon>Metazoa</taxon>
        <taxon>Chordata</taxon>
        <taxon>Craniata</taxon>
        <taxon>Vertebrata</taxon>
        <taxon>Cyclostomata</taxon>
        <taxon>Myxini</taxon>
        <taxon>Myxiniformes</taxon>
        <taxon>Myxinidae</taxon>
        <taxon>Eptatretinae</taxon>
        <taxon>Eptatretus</taxon>
    </lineage>
</organism>
<dbReference type="PRINTS" id="PR00759">
    <property type="entry name" value="BASICPTASE"/>
</dbReference>
<feature type="domain" description="BPTI/Kunitz inhibitor" evidence="3">
    <location>
        <begin position="32"/>
        <end position="76"/>
    </location>
</feature>
<dbReference type="GeneTree" id="ENSGT00940000164331"/>
<dbReference type="Ensembl" id="ENSEBUT00000009635.1">
    <property type="protein sequence ID" value="ENSEBUP00000009115.1"/>
    <property type="gene ID" value="ENSEBUG00000005876.1"/>
</dbReference>
<evidence type="ECO:0000256" key="2">
    <source>
        <dbReference type="SAM" id="SignalP"/>
    </source>
</evidence>
<name>A0A8C4Q2T8_EPTBU</name>
<evidence type="ECO:0000313" key="4">
    <source>
        <dbReference type="Ensembl" id="ENSEBUP00000009115.1"/>
    </source>
</evidence>
<keyword evidence="2" id="KW-0732">Signal</keyword>
<feature type="chain" id="PRO_5034258928" description="BPTI/Kunitz inhibitor domain-containing protein" evidence="2">
    <location>
        <begin position="21"/>
        <end position="204"/>
    </location>
</feature>
<feature type="domain" description="BPTI/Kunitz inhibitor" evidence="3">
    <location>
        <begin position="104"/>
        <end position="154"/>
    </location>
</feature>
<dbReference type="Pfam" id="PF00014">
    <property type="entry name" value="Kunitz_BPTI"/>
    <property type="match status" value="2"/>
</dbReference>
<dbReference type="Gene3D" id="4.10.410.10">
    <property type="entry name" value="Pancreatic trypsin inhibitor Kunitz domain"/>
    <property type="match status" value="2"/>
</dbReference>
<protein>
    <recommendedName>
        <fullName evidence="3">BPTI/Kunitz inhibitor domain-containing protein</fullName>
    </recommendedName>
</protein>
<dbReference type="InterPro" id="IPR050098">
    <property type="entry name" value="TFPI/VKTCI-like"/>
</dbReference>
<dbReference type="PROSITE" id="PS00280">
    <property type="entry name" value="BPTI_KUNITZ_1"/>
    <property type="match status" value="2"/>
</dbReference>
<reference evidence="4" key="1">
    <citation type="submission" date="2025-08" db="UniProtKB">
        <authorList>
            <consortium name="Ensembl"/>
        </authorList>
    </citation>
    <scope>IDENTIFICATION</scope>
</reference>
<dbReference type="InterPro" id="IPR036880">
    <property type="entry name" value="Kunitz_BPTI_sf"/>
</dbReference>
<dbReference type="AlphaFoldDB" id="A0A8C4Q2T8"/>
<proteinExistence type="predicted"/>
<dbReference type="InterPro" id="IPR020901">
    <property type="entry name" value="Prtase_inh_Kunz-CS"/>
</dbReference>
<dbReference type="PANTHER" id="PTHR10083">
    <property type="entry name" value="KUNITZ-TYPE PROTEASE INHIBITOR-RELATED"/>
    <property type="match status" value="1"/>
</dbReference>
<dbReference type="PANTHER" id="PTHR10083:SF374">
    <property type="entry name" value="BPTI_KUNITZ INHIBITOR DOMAIN-CONTAINING PROTEIN"/>
    <property type="match status" value="1"/>
</dbReference>
<reference evidence="4" key="2">
    <citation type="submission" date="2025-09" db="UniProtKB">
        <authorList>
            <consortium name="Ensembl"/>
        </authorList>
    </citation>
    <scope>IDENTIFICATION</scope>
</reference>
<dbReference type="GO" id="GO:0004867">
    <property type="term" value="F:serine-type endopeptidase inhibitor activity"/>
    <property type="evidence" value="ECO:0007669"/>
    <property type="project" value="InterPro"/>
</dbReference>
<evidence type="ECO:0000256" key="1">
    <source>
        <dbReference type="ARBA" id="ARBA00023157"/>
    </source>
</evidence>
<dbReference type="InterPro" id="IPR002223">
    <property type="entry name" value="Kunitz_BPTI"/>
</dbReference>
<keyword evidence="5" id="KW-1185">Reference proteome</keyword>
<dbReference type="OMA" id="CHRLTIR"/>
<dbReference type="SUPFAM" id="SSF57362">
    <property type="entry name" value="BPTI-like"/>
    <property type="match status" value="2"/>
</dbReference>
<dbReference type="SMART" id="SM00131">
    <property type="entry name" value="KU"/>
    <property type="match status" value="2"/>
</dbReference>